<organism evidence="11 12">
    <name type="scientific">Strigamia maritima</name>
    <name type="common">European centipede</name>
    <name type="synonym">Geophilus maritimus</name>
    <dbReference type="NCBI Taxonomy" id="126957"/>
    <lineage>
        <taxon>Eukaryota</taxon>
        <taxon>Metazoa</taxon>
        <taxon>Ecdysozoa</taxon>
        <taxon>Arthropoda</taxon>
        <taxon>Myriapoda</taxon>
        <taxon>Chilopoda</taxon>
        <taxon>Pleurostigmophora</taxon>
        <taxon>Geophilomorpha</taxon>
        <taxon>Linotaeniidae</taxon>
        <taxon>Strigamia</taxon>
    </lineage>
</organism>
<evidence type="ECO:0000256" key="7">
    <source>
        <dbReference type="ARBA" id="ARBA00023125"/>
    </source>
</evidence>
<dbReference type="SUPFAM" id="SSF52540">
    <property type="entry name" value="P-loop containing nucleoside triphosphate hydrolases"/>
    <property type="match status" value="1"/>
</dbReference>
<dbReference type="InterPro" id="IPR038718">
    <property type="entry name" value="SNF2-like_sf"/>
</dbReference>
<feature type="region of interest" description="Disordered" evidence="9">
    <location>
        <begin position="1108"/>
        <end position="1127"/>
    </location>
</feature>
<feature type="compositionally biased region" description="Low complexity" evidence="9">
    <location>
        <begin position="298"/>
        <end position="322"/>
    </location>
</feature>
<dbReference type="GO" id="GO:0005524">
    <property type="term" value="F:ATP binding"/>
    <property type="evidence" value="ECO:0007669"/>
    <property type="project" value="UniProtKB-KW"/>
</dbReference>
<evidence type="ECO:0000313" key="11">
    <source>
        <dbReference type="EnsemblMetazoa" id="SMAR003627-PA"/>
    </source>
</evidence>
<dbReference type="InterPro" id="IPR001650">
    <property type="entry name" value="Helicase_C-like"/>
</dbReference>
<evidence type="ECO:0000259" key="10">
    <source>
        <dbReference type="PROSITE" id="PS51194"/>
    </source>
</evidence>
<dbReference type="GO" id="GO:0004386">
    <property type="term" value="F:helicase activity"/>
    <property type="evidence" value="ECO:0007669"/>
    <property type="project" value="UniProtKB-KW"/>
</dbReference>
<feature type="compositionally biased region" description="Low complexity" evidence="9">
    <location>
        <begin position="789"/>
        <end position="822"/>
    </location>
</feature>
<keyword evidence="5" id="KW-0347">Helicase</keyword>
<keyword evidence="12" id="KW-1185">Reference proteome</keyword>
<evidence type="ECO:0000313" key="12">
    <source>
        <dbReference type="Proteomes" id="UP000014500"/>
    </source>
</evidence>
<accession>T1IRD9</accession>
<feature type="region of interest" description="Disordered" evidence="9">
    <location>
        <begin position="789"/>
        <end position="828"/>
    </location>
</feature>
<dbReference type="STRING" id="126957.T1IRD9"/>
<keyword evidence="6" id="KW-0067">ATP-binding</keyword>
<dbReference type="SMART" id="SM00490">
    <property type="entry name" value="HELICc"/>
    <property type="match status" value="1"/>
</dbReference>
<dbReference type="PhylomeDB" id="T1IRD9"/>
<dbReference type="Pfam" id="PF00176">
    <property type="entry name" value="SNF2-rel_dom"/>
    <property type="match status" value="1"/>
</dbReference>
<feature type="compositionally biased region" description="Low complexity" evidence="9">
    <location>
        <begin position="998"/>
        <end position="1015"/>
    </location>
</feature>
<dbReference type="InterPro" id="IPR000330">
    <property type="entry name" value="SNF2_N"/>
</dbReference>
<dbReference type="CDD" id="cd18793">
    <property type="entry name" value="SF2_C_SNF"/>
    <property type="match status" value="1"/>
</dbReference>
<evidence type="ECO:0000256" key="6">
    <source>
        <dbReference type="ARBA" id="ARBA00022840"/>
    </source>
</evidence>
<dbReference type="PROSITE" id="PS51194">
    <property type="entry name" value="HELICASE_CTER"/>
    <property type="match status" value="1"/>
</dbReference>
<protein>
    <recommendedName>
        <fullName evidence="10">Helicase C-terminal domain-containing protein</fullName>
    </recommendedName>
</protein>
<evidence type="ECO:0000256" key="9">
    <source>
        <dbReference type="SAM" id="MobiDB-lite"/>
    </source>
</evidence>
<name>T1IRD9_STRMM</name>
<feature type="domain" description="Helicase C-terminal" evidence="10">
    <location>
        <begin position="411"/>
        <end position="570"/>
    </location>
</feature>
<dbReference type="InterPro" id="IPR049730">
    <property type="entry name" value="SNF2/RAD54-like_C"/>
</dbReference>
<evidence type="ECO:0000256" key="1">
    <source>
        <dbReference type="ARBA" id="ARBA00004123"/>
    </source>
</evidence>
<feature type="compositionally biased region" description="Low complexity" evidence="9">
    <location>
        <begin position="862"/>
        <end position="875"/>
    </location>
</feature>
<feature type="compositionally biased region" description="Low complexity" evidence="9">
    <location>
        <begin position="342"/>
        <end position="355"/>
    </location>
</feature>
<dbReference type="Proteomes" id="UP000014500">
    <property type="component" value="Unassembled WGS sequence"/>
</dbReference>
<dbReference type="Gene3D" id="1.20.120.850">
    <property type="entry name" value="SWI2/SNF2 ATPases, N-terminal domain"/>
    <property type="match status" value="1"/>
</dbReference>
<dbReference type="HOGENOM" id="CLU_279554_0_0_1"/>
<comment type="similarity">
    <text evidence="2">Belongs to the SNF2/RAD54 helicase family.</text>
</comment>
<feature type="region of interest" description="Disordered" evidence="9">
    <location>
        <begin position="858"/>
        <end position="1015"/>
    </location>
</feature>
<dbReference type="GO" id="GO:0003677">
    <property type="term" value="F:DNA binding"/>
    <property type="evidence" value="ECO:0007669"/>
    <property type="project" value="UniProtKB-KW"/>
</dbReference>
<dbReference type="Gene3D" id="3.40.50.10810">
    <property type="entry name" value="Tandem AAA-ATPase domain"/>
    <property type="match status" value="1"/>
</dbReference>
<evidence type="ECO:0000256" key="3">
    <source>
        <dbReference type="ARBA" id="ARBA00022741"/>
    </source>
</evidence>
<dbReference type="GO" id="GO:0016887">
    <property type="term" value="F:ATP hydrolysis activity"/>
    <property type="evidence" value="ECO:0007669"/>
    <property type="project" value="InterPro"/>
</dbReference>
<keyword evidence="4" id="KW-0378">Hydrolase</keyword>
<feature type="region of interest" description="Disordered" evidence="9">
    <location>
        <begin position="294"/>
        <end position="364"/>
    </location>
</feature>
<dbReference type="EMBL" id="JH431355">
    <property type="status" value="NOT_ANNOTATED_CDS"/>
    <property type="molecule type" value="Genomic_DNA"/>
</dbReference>
<dbReference type="Gene3D" id="3.40.50.300">
    <property type="entry name" value="P-loop containing nucleotide triphosphate hydrolases"/>
    <property type="match status" value="2"/>
</dbReference>
<dbReference type="Pfam" id="PF00271">
    <property type="entry name" value="Helicase_C"/>
    <property type="match status" value="1"/>
</dbReference>
<dbReference type="OMA" id="NCHATTS"/>
<evidence type="ECO:0000256" key="8">
    <source>
        <dbReference type="ARBA" id="ARBA00023242"/>
    </source>
</evidence>
<dbReference type="eggNOG" id="KOG1016">
    <property type="taxonomic scope" value="Eukaryota"/>
</dbReference>
<dbReference type="PANTHER" id="PTHR45797:SF1">
    <property type="entry name" value="HELICASE ARIP4"/>
    <property type="match status" value="1"/>
</dbReference>
<sequence>MWLPLPEDVPPYLVESGEVRPRNFAVHALNDNVKGVEARAMGIIDWQNKGGVLLIGYEMYRQLALCKNLPFKNKKKKGNKHEEAAPLDAESEKKNKDLVEAIQKALVRPGPDLVVCDEGHRIKNCHATTSQALKNIRTKRRVVLTGYPLQNNLIEYWCMVDFVRPNYLGTRAEFSNMFERPIQNGQCVDSTPQDMRLMRFRAHVLHSLVEGFVQRRGHSVLQATLPRKEEHVLLVRMTPIQRQLYRTFMSELRFRNGVGNPIRAFAICCKIWNHPDVMYKCLQDLRDDEDLDLEEVSTPKSSTSSTTGDGVATKATKSASKANNLPANNAPYQAHSEEKDPSTAVPPTATATTSNPAPPVVEPPASEIVTVAPPLKQTDCIITYEWANQIMKDYIPGIVENSMKMKLMFVIIEQSLTVGDRILIFSQSLFTLNLIEDYLGQHYVPGRNGEKWCRNRNYYRLDGSTSALEREKLVNEFNCSSQICAFLISTRAGSLGINLVGANRVIVFDASWNPCHDTQAMCRVYRYGQTKPCFIYRLVTDNSLEKKIYDRQVNKQGMADRVVDELNPDANLTTKDINSLVCTNEDDPEPLDFSPMSDKYNDNVLTHICQNYSHCITKEPFAHESLLVDRKDKKLTKKEKKLAKQNYEQDKRANVIYNRPGYNIAGGYRMASNNYGGRPIANVRPMQNNPAPTYPRGLGANYSPEALARQGIFYQQVTVQNDVVIPTSTADGNPIRIPAGQQVLIVKSPRGIYIRTQDNKIIAIRNPAAAQGDKPAAAGKTADESLSSLASSLQGGTSSATNSARSATAVSTAVSTTTGPSTAEDKTKAEIDPKSAAAGANQHPPELIDLCDVDEDEEVMVTSSSAATKAASGGKSRMDGDDATNAGGKEPDGAIPSRNLNLLAGGRVVNTDNNKQSKSETSDSMAVDEQTDISSATSMANLSMDRDRDRDRDSSSTREAALNNSSVSSTTASSPAVKAACDEPSENKSDLPDPDDPSSPTSSSSKKSSESSFSISQLLASHSMAPGGTSLTPGGLPVNAMDYLNKTLSSMPSGGGNDNINHQLSFLNGIPGLLPNTNPLPTGVVPPSQLITAPLTVQHLGALYPHLVNSSEPPSSQSRAMGVKDNQ</sequence>
<feature type="compositionally biased region" description="Polar residues" evidence="9">
    <location>
        <begin position="1108"/>
        <end position="1119"/>
    </location>
</feature>
<feature type="compositionally biased region" description="Low complexity" evidence="9">
    <location>
        <begin position="957"/>
        <end position="979"/>
    </location>
</feature>
<dbReference type="InterPro" id="IPR027417">
    <property type="entry name" value="P-loop_NTPase"/>
</dbReference>
<dbReference type="PANTHER" id="PTHR45797">
    <property type="entry name" value="RAD54-LIKE"/>
    <property type="match status" value="1"/>
</dbReference>
<proteinExistence type="inferred from homology"/>
<keyword evidence="8" id="KW-0539">Nucleus</keyword>
<dbReference type="EnsemblMetazoa" id="SMAR003627-RA">
    <property type="protein sequence ID" value="SMAR003627-PA"/>
    <property type="gene ID" value="SMAR003627"/>
</dbReference>
<evidence type="ECO:0000256" key="5">
    <source>
        <dbReference type="ARBA" id="ARBA00022806"/>
    </source>
</evidence>
<dbReference type="AlphaFoldDB" id="T1IRD9"/>
<reference evidence="12" key="1">
    <citation type="submission" date="2011-05" db="EMBL/GenBank/DDBJ databases">
        <authorList>
            <person name="Richards S.R."/>
            <person name="Qu J."/>
            <person name="Jiang H."/>
            <person name="Jhangiani S.N."/>
            <person name="Agravi P."/>
            <person name="Goodspeed R."/>
            <person name="Gross S."/>
            <person name="Mandapat C."/>
            <person name="Jackson L."/>
            <person name="Mathew T."/>
            <person name="Pu L."/>
            <person name="Thornton R."/>
            <person name="Saada N."/>
            <person name="Wilczek-Boney K.B."/>
            <person name="Lee S."/>
            <person name="Kovar C."/>
            <person name="Wu Y."/>
            <person name="Scherer S.E."/>
            <person name="Worley K.C."/>
            <person name="Muzny D.M."/>
            <person name="Gibbs R."/>
        </authorList>
    </citation>
    <scope>NUCLEOTIDE SEQUENCE</scope>
    <source>
        <strain evidence="12">Brora</strain>
    </source>
</reference>
<dbReference type="GO" id="GO:0005634">
    <property type="term" value="C:nucleus"/>
    <property type="evidence" value="ECO:0007669"/>
    <property type="project" value="UniProtKB-SubCell"/>
</dbReference>
<reference evidence="11" key="2">
    <citation type="submission" date="2015-02" db="UniProtKB">
        <authorList>
            <consortium name="EnsemblMetazoa"/>
        </authorList>
    </citation>
    <scope>IDENTIFICATION</scope>
</reference>
<evidence type="ECO:0000256" key="4">
    <source>
        <dbReference type="ARBA" id="ARBA00022801"/>
    </source>
</evidence>
<dbReference type="InterPro" id="IPR044574">
    <property type="entry name" value="ARIP4-like"/>
</dbReference>
<keyword evidence="3" id="KW-0547">Nucleotide-binding</keyword>
<comment type="subcellular location">
    <subcellularLocation>
        <location evidence="1">Nucleus</location>
    </subcellularLocation>
</comment>
<feature type="compositionally biased region" description="Basic and acidic residues" evidence="9">
    <location>
        <begin position="944"/>
        <end position="956"/>
    </location>
</feature>
<evidence type="ECO:0000256" key="2">
    <source>
        <dbReference type="ARBA" id="ARBA00007025"/>
    </source>
</evidence>
<keyword evidence="7" id="KW-0238">DNA-binding</keyword>
<feature type="compositionally biased region" description="Polar residues" evidence="9">
    <location>
        <begin position="932"/>
        <end position="941"/>
    </location>
</feature>